<dbReference type="Pfam" id="PF07729">
    <property type="entry name" value="FCD"/>
    <property type="match status" value="1"/>
</dbReference>
<dbReference type="PANTHER" id="PTHR43537:SF5">
    <property type="entry name" value="UXU OPERON TRANSCRIPTIONAL REGULATOR"/>
    <property type="match status" value="1"/>
</dbReference>
<dbReference type="SUPFAM" id="SSF46785">
    <property type="entry name" value="Winged helix' DNA-binding domain"/>
    <property type="match status" value="1"/>
</dbReference>
<evidence type="ECO:0000256" key="1">
    <source>
        <dbReference type="ARBA" id="ARBA00023015"/>
    </source>
</evidence>
<dbReference type="InterPro" id="IPR011711">
    <property type="entry name" value="GntR_C"/>
</dbReference>
<dbReference type="SMART" id="SM00345">
    <property type="entry name" value="HTH_GNTR"/>
    <property type="match status" value="1"/>
</dbReference>
<evidence type="ECO:0000256" key="2">
    <source>
        <dbReference type="ARBA" id="ARBA00023125"/>
    </source>
</evidence>
<comment type="caution">
    <text evidence="5">The sequence shown here is derived from an EMBL/GenBank/DDBJ whole genome shotgun (WGS) entry which is preliminary data.</text>
</comment>
<reference evidence="5" key="2">
    <citation type="submission" date="2020-09" db="EMBL/GenBank/DDBJ databases">
        <authorList>
            <person name="Sun Q."/>
            <person name="Kim S."/>
        </authorList>
    </citation>
    <scope>NUCLEOTIDE SEQUENCE</scope>
    <source>
        <strain evidence="5">KCTC 32337</strain>
    </source>
</reference>
<dbReference type="Proteomes" id="UP000622604">
    <property type="component" value="Unassembled WGS sequence"/>
</dbReference>
<dbReference type="InterPro" id="IPR036388">
    <property type="entry name" value="WH-like_DNA-bd_sf"/>
</dbReference>
<dbReference type="InterPro" id="IPR008920">
    <property type="entry name" value="TF_FadR/GntR_C"/>
</dbReference>
<dbReference type="Gene3D" id="1.20.120.530">
    <property type="entry name" value="GntR ligand-binding domain-like"/>
    <property type="match status" value="1"/>
</dbReference>
<protein>
    <submittedName>
        <fullName evidence="5">GntR family transcriptional regulator</fullName>
    </submittedName>
</protein>
<dbReference type="InterPro" id="IPR036390">
    <property type="entry name" value="WH_DNA-bd_sf"/>
</dbReference>
<dbReference type="AlphaFoldDB" id="A0A8H9IDR5"/>
<dbReference type="PANTHER" id="PTHR43537">
    <property type="entry name" value="TRANSCRIPTIONAL REGULATOR, GNTR FAMILY"/>
    <property type="match status" value="1"/>
</dbReference>
<name>A0A8H9IDR5_9ALTE</name>
<feature type="domain" description="HTH gntR-type" evidence="4">
    <location>
        <begin position="17"/>
        <end position="84"/>
    </location>
</feature>
<dbReference type="InterPro" id="IPR000524">
    <property type="entry name" value="Tscrpt_reg_HTH_GntR"/>
</dbReference>
<dbReference type="SUPFAM" id="SSF48008">
    <property type="entry name" value="GntR ligand-binding domain-like"/>
    <property type="match status" value="1"/>
</dbReference>
<sequence length="228" mass="26345">MSENSVSNEQVLTSPLLVEQNSIYSKILSDIINAVFISGDRLVTTQLAERYNTSINPVREALKQLQGEGFVNIALNSGASVTKFEATNTRDVFEVLQLLDPYLMEWFVEEHSDEQRDDLSEILSAMEKVALSAEPAHALYRHLDTQFHWFMYKDHYNKNAVELWRRNRLILHVAHASLTLSKRRIEQSISEHKSLLQTLEKRDVGKTLKTLKAHIANSGRYWSRYQVR</sequence>
<dbReference type="PROSITE" id="PS50949">
    <property type="entry name" value="HTH_GNTR"/>
    <property type="match status" value="1"/>
</dbReference>
<keyword evidence="1" id="KW-0805">Transcription regulation</keyword>
<gene>
    <name evidence="5" type="ORF">GCM10011274_44020</name>
</gene>
<evidence type="ECO:0000313" key="6">
    <source>
        <dbReference type="Proteomes" id="UP000622604"/>
    </source>
</evidence>
<keyword evidence="3" id="KW-0804">Transcription</keyword>
<organism evidence="5 6">
    <name type="scientific">Paraglaciecola chathamensis</name>
    <dbReference type="NCBI Taxonomy" id="368405"/>
    <lineage>
        <taxon>Bacteria</taxon>
        <taxon>Pseudomonadati</taxon>
        <taxon>Pseudomonadota</taxon>
        <taxon>Gammaproteobacteria</taxon>
        <taxon>Alteromonadales</taxon>
        <taxon>Alteromonadaceae</taxon>
        <taxon>Paraglaciecola</taxon>
    </lineage>
</organism>
<dbReference type="GO" id="GO:0003677">
    <property type="term" value="F:DNA binding"/>
    <property type="evidence" value="ECO:0007669"/>
    <property type="project" value="UniProtKB-KW"/>
</dbReference>
<keyword evidence="2" id="KW-0238">DNA-binding</keyword>
<dbReference type="GO" id="GO:0003700">
    <property type="term" value="F:DNA-binding transcription factor activity"/>
    <property type="evidence" value="ECO:0007669"/>
    <property type="project" value="InterPro"/>
</dbReference>
<dbReference type="EMBL" id="BMZC01000018">
    <property type="protein sequence ID" value="GGZ81304.1"/>
    <property type="molecule type" value="Genomic_DNA"/>
</dbReference>
<dbReference type="Pfam" id="PF00392">
    <property type="entry name" value="GntR"/>
    <property type="match status" value="1"/>
</dbReference>
<dbReference type="RefSeq" id="WP_191867257.1">
    <property type="nucleotide sequence ID" value="NZ_BMZC01000018.1"/>
</dbReference>
<dbReference type="Gene3D" id="1.10.10.10">
    <property type="entry name" value="Winged helix-like DNA-binding domain superfamily/Winged helix DNA-binding domain"/>
    <property type="match status" value="1"/>
</dbReference>
<proteinExistence type="predicted"/>
<evidence type="ECO:0000256" key="3">
    <source>
        <dbReference type="ARBA" id="ARBA00023163"/>
    </source>
</evidence>
<dbReference type="SMART" id="SM00895">
    <property type="entry name" value="FCD"/>
    <property type="match status" value="1"/>
</dbReference>
<reference evidence="5" key="1">
    <citation type="journal article" date="2014" name="Int. J. Syst. Evol. Microbiol.">
        <title>Complete genome sequence of Corynebacterium casei LMG S-19264T (=DSM 44701T), isolated from a smear-ripened cheese.</title>
        <authorList>
            <consortium name="US DOE Joint Genome Institute (JGI-PGF)"/>
            <person name="Walter F."/>
            <person name="Albersmeier A."/>
            <person name="Kalinowski J."/>
            <person name="Ruckert C."/>
        </authorList>
    </citation>
    <scope>NUCLEOTIDE SEQUENCE</scope>
    <source>
        <strain evidence="5">KCTC 32337</strain>
    </source>
</reference>
<accession>A0A8H9IDR5</accession>
<evidence type="ECO:0000313" key="5">
    <source>
        <dbReference type="EMBL" id="GGZ81304.1"/>
    </source>
</evidence>
<evidence type="ECO:0000259" key="4">
    <source>
        <dbReference type="PROSITE" id="PS50949"/>
    </source>
</evidence>